<evidence type="ECO:0000313" key="1">
    <source>
        <dbReference type="EMBL" id="GBM13510.1"/>
    </source>
</evidence>
<reference evidence="1 2" key="1">
    <citation type="journal article" date="2019" name="Sci. Rep.">
        <title>Orb-weaving spider Araneus ventricosus genome elucidates the spidroin gene catalogue.</title>
        <authorList>
            <person name="Kono N."/>
            <person name="Nakamura H."/>
            <person name="Ohtoshi R."/>
            <person name="Moran D.A.P."/>
            <person name="Shinohara A."/>
            <person name="Yoshida Y."/>
            <person name="Fujiwara M."/>
            <person name="Mori M."/>
            <person name="Tomita M."/>
            <person name="Arakawa K."/>
        </authorList>
    </citation>
    <scope>NUCLEOTIDE SEQUENCE [LARGE SCALE GENOMIC DNA]</scope>
</reference>
<dbReference type="Proteomes" id="UP000499080">
    <property type="component" value="Unassembled WGS sequence"/>
</dbReference>
<organism evidence="1 2">
    <name type="scientific">Araneus ventricosus</name>
    <name type="common">Orbweaver spider</name>
    <name type="synonym">Epeira ventricosa</name>
    <dbReference type="NCBI Taxonomy" id="182803"/>
    <lineage>
        <taxon>Eukaryota</taxon>
        <taxon>Metazoa</taxon>
        <taxon>Ecdysozoa</taxon>
        <taxon>Arthropoda</taxon>
        <taxon>Chelicerata</taxon>
        <taxon>Arachnida</taxon>
        <taxon>Araneae</taxon>
        <taxon>Araneomorphae</taxon>
        <taxon>Entelegynae</taxon>
        <taxon>Araneoidea</taxon>
        <taxon>Araneidae</taxon>
        <taxon>Araneus</taxon>
    </lineage>
</organism>
<proteinExistence type="predicted"/>
<sequence>MILGFLGKGKGNYQFSLGKVGDYPIEKNPHPSIILLSERQVCILYCSSSCSPSFPAEGREGLVLKYRLLDRKAPGSQQDSTEDPPGIGSLARYIIHTG</sequence>
<gene>
    <name evidence="1" type="ORF">AVEN_82782_1</name>
</gene>
<protein>
    <submittedName>
        <fullName evidence="1">Uncharacterized protein</fullName>
    </submittedName>
</protein>
<accession>A0A4Y2D9X9</accession>
<evidence type="ECO:0000313" key="2">
    <source>
        <dbReference type="Proteomes" id="UP000499080"/>
    </source>
</evidence>
<comment type="caution">
    <text evidence="1">The sequence shown here is derived from an EMBL/GenBank/DDBJ whole genome shotgun (WGS) entry which is preliminary data.</text>
</comment>
<name>A0A4Y2D9X9_ARAVE</name>
<dbReference type="EMBL" id="BGPR01000329">
    <property type="protein sequence ID" value="GBM13510.1"/>
    <property type="molecule type" value="Genomic_DNA"/>
</dbReference>
<dbReference type="AlphaFoldDB" id="A0A4Y2D9X9"/>
<keyword evidence="2" id="KW-1185">Reference proteome</keyword>